<dbReference type="GO" id="GO:0033615">
    <property type="term" value="P:mitochondrial proton-transporting ATP synthase complex assembly"/>
    <property type="evidence" value="ECO:0007669"/>
    <property type="project" value="TreeGrafter"/>
</dbReference>
<organism evidence="1 2">
    <name type="scientific">Jaapia argillacea MUCL 33604</name>
    <dbReference type="NCBI Taxonomy" id="933084"/>
    <lineage>
        <taxon>Eukaryota</taxon>
        <taxon>Fungi</taxon>
        <taxon>Dikarya</taxon>
        <taxon>Basidiomycota</taxon>
        <taxon>Agaricomycotina</taxon>
        <taxon>Agaricomycetes</taxon>
        <taxon>Agaricomycetidae</taxon>
        <taxon>Jaapiales</taxon>
        <taxon>Jaapiaceae</taxon>
        <taxon>Jaapia</taxon>
    </lineage>
</organism>
<keyword evidence="2" id="KW-1185">Reference proteome</keyword>
<dbReference type="OrthoDB" id="17089at2759"/>
<dbReference type="EMBL" id="KL197717">
    <property type="protein sequence ID" value="KDQ58692.1"/>
    <property type="molecule type" value="Genomic_DNA"/>
</dbReference>
<name>A0A067Q5C5_9AGAM</name>
<dbReference type="Pfam" id="PF05176">
    <property type="entry name" value="ATP-synt_10"/>
    <property type="match status" value="1"/>
</dbReference>
<dbReference type="InterPro" id="IPR007849">
    <property type="entry name" value="ATP10"/>
</dbReference>
<protein>
    <recommendedName>
        <fullName evidence="3">ATP10 protein</fullName>
    </recommendedName>
</protein>
<dbReference type="PANTHER" id="PTHR28106:SF1">
    <property type="entry name" value="MITOCHONDRIAL ATPASE COMPLEX SUBUNIT ATP10"/>
    <property type="match status" value="1"/>
</dbReference>
<dbReference type="HOGENOM" id="CLU_047290_1_0_1"/>
<dbReference type="AlphaFoldDB" id="A0A067Q5C5"/>
<accession>A0A067Q5C5</accession>
<gene>
    <name evidence="1" type="ORF">JAAARDRAFT_34530</name>
</gene>
<dbReference type="Proteomes" id="UP000027265">
    <property type="component" value="Unassembled WGS sequence"/>
</dbReference>
<dbReference type="GO" id="GO:0005743">
    <property type="term" value="C:mitochondrial inner membrane"/>
    <property type="evidence" value="ECO:0007669"/>
    <property type="project" value="TreeGrafter"/>
</dbReference>
<sequence>MLSSISRRSLRQWNLPGSLAVYSKPASLSTKTSTQEKLKLKEIVEDDAASEPEPLSYLKRPLGVKERPTTYLKSWTEKRNELMDQDKRLAQRKHLVKEASKGYFHDLNRTRHHGGKTWIAPNVLIREDKALYFPNIVGTTLDAGSKAHTTDLFKDRISVVGILSTAISQHQVAHCVEPVNSLFIPTNSTSPTMSSPTSPTPSSHPLYQHILINHQPNLLKSFLVSLFLSSIRRTIPAYLHPTYLLSTYNLEYVREEMGMVNDRVGYVYLVDGQGRIRWAACADAKEEERKALVNCVRVLLERTEGNMRGVKDEGRKAGGASAD</sequence>
<dbReference type="InParanoid" id="A0A067Q5C5"/>
<evidence type="ECO:0008006" key="3">
    <source>
        <dbReference type="Google" id="ProtNLM"/>
    </source>
</evidence>
<dbReference type="STRING" id="933084.A0A067Q5C5"/>
<reference evidence="2" key="1">
    <citation type="journal article" date="2014" name="Proc. Natl. Acad. Sci. U.S.A.">
        <title>Extensive sampling of basidiomycete genomes demonstrates inadequacy of the white-rot/brown-rot paradigm for wood decay fungi.</title>
        <authorList>
            <person name="Riley R."/>
            <person name="Salamov A.A."/>
            <person name="Brown D.W."/>
            <person name="Nagy L.G."/>
            <person name="Floudas D."/>
            <person name="Held B.W."/>
            <person name="Levasseur A."/>
            <person name="Lombard V."/>
            <person name="Morin E."/>
            <person name="Otillar R."/>
            <person name="Lindquist E.A."/>
            <person name="Sun H."/>
            <person name="LaButti K.M."/>
            <person name="Schmutz J."/>
            <person name="Jabbour D."/>
            <person name="Luo H."/>
            <person name="Baker S.E."/>
            <person name="Pisabarro A.G."/>
            <person name="Walton J.D."/>
            <person name="Blanchette R.A."/>
            <person name="Henrissat B."/>
            <person name="Martin F."/>
            <person name="Cullen D."/>
            <person name="Hibbett D.S."/>
            <person name="Grigoriev I.V."/>
        </authorList>
    </citation>
    <scope>NUCLEOTIDE SEQUENCE [LARGE SCALE GENOMIC DNA]</scope>
    <source>
        <strain evidence="2">MUCL 33604</strain>
    </source>
</reference>
<dbReference type="PANTHER" id="PTHR28106">
    <property type="entry name" value="MITOCHONDRIAL ATPASE COMPLEX SUBUNIT ATP10"/>
    <property type="match status" value="1"/>
</dbReference>
<dbReference type="FunCoup" id="A0A067Q5C5">
    <property type="interactions" value="37"/>
</dbReference>
<evidence type="ECO:0000313" key="2">
    <source>
        <dbReference type="Proteomes" id="UP000027265"/>
    </source>
</evidence>
<proteinExistence type="predicted"/>
<evidence type="ECO:0000313" key="1">
    <source>
        <dbReference type="EMBL" id="KDQ58692.1"/>
    </source>
</evidence>